<dbReference type="AlphaFoldDB" id="A0AAQ3SBD1"/>
<dbReference type="Proteomes" id="UP001374535">
    <property type="component" value="Chromosome 1"/>
</dbReference>
<feature type="compositionally biased region" description="Basic residues" evidence="6">
    <location>
        <begin position="110"/>
        <end position="121"/>
    </location>
</feature>
<feature type="region of interest" description="Disordered" evidence="6">
    <location>
        <begin position="337"/>
        <end position="370"/>
    </location>
</feature>
<feature type="domain" description="TF-B3" evidence="7">
    <location>
        <begin position="169"/>
        <end position="272"/>
    </location>
</feature>
<feature type="compositionally biased region" description="Low complexity" evidence="6">
    <location>
        <begin position="348"/>
        <end position="360"/>
    </location>
</feature>
<dbReference type="GO" id="GO:0003677">
    <property type="term" value="F:DNA binding"/>
    <property type="evidence" value="ECO:0007669"/>
    <property type="project" value="UniProtKB-KW"/>
</dbReference>
<feature type="region of interest" description="Disordered" evidence="6">
    <location>
        <begin position="110"/>
        <end position="148"/>
    </location>
</feature>
<comment type="subcellular location">
    <subcellularLocation>
        <location evidence="1">Nucleus</location>
    </subcellularLocation>
</comment>
<evidence type="ECO:0000256" key="5">
    <source>
        <dbReference type="ARBA" id="ARBA00023242"/>
    </source>
</evidence>
<evidence type="ECO:0000313" key="8">
    <source>
        <dbReference type="EMBL" id="WVZ26139.1"/>
    </source>
</evidence>
<organism evidence="8 9">
    <name type="scientific">Vigna mungo</name>
    <name type="common">Black gram</name>
    <name type="synonym">Phaseolus mungo</name>
    <dbReference type="NCBI Taxonomy" id="3915"/>
    <lineage>
        <taxon>Eukaryota</taxon>
        <taxon>Viridiplantae</taxon>
        <taxon>Streptophyta</taxon>
        <taxon>Embryophyta</taxon>
        <taxon>Tracheophyta</taxon>
        <taxon>Spermatophyta</taxon>
        <taxon>Magnoliopsida</taxon>
        <taxon>eudicotyledons</taxon>
        <taxon>Gunneridae</taxon>
        <taxon>Pentapetalae</taxon>
        <taxon>rosids</taxon>
        <taxon>fabids</taxon>
        <taxon>Fabales</taxon>
        <taxon>Fabaceae</taxon>
        <taxon>Papilionoideae</taxon>
        <taxon>50 kb inversion clade</taxon>
        <taxon>NPAAA clade</taxon>
        <taxon>indigoferoid/millettioid clade</taxon>
        <taxon>Phaseoleae</taxon>
        <taxon>Vigna</taxon>
    </lineage>
</organism>
<keyword evidence="9" id="KW-1185">Reference proteome</keyword>
<keyword evidence="4" id="KW-0804">Transcription</keyword>
<evidence type="ECO:0000313" key="9">
    <source>
        <dbReference type="Proteomes" id="UP001374535"/>
    </source>
</evidence>
<dbReference type="EMBL" id="CP144700">
    <property type="protein sequence ID" value="WVZ26139.1"/>
    <property type="molecule type" value="Genomic_DNA"/>
</dbReference>
<keyword evidence="2" id="KW-0805">Transcription regulation</keyword>
<gene>
    <name evidence="8" type="ORF">V8G54_004683</name>
</gene>
<dbReference type="Pfam" id="PF02362">
    <property type="entry name" value="B3"/>
    <property type="match status" value="1"/>
</dbReference>
<dbReference type="Gene3D" id="2.40.330.10">
    <property type="entry name" value="DNA-binding pseudobarrel domain"/>
    <property type="match status" value="1"/>
</dbReference>
<keyword evidence="3" id="KW-0238">DNA-binding</keyword>
<dbReference type="InterPro" id="IPR003340">
    <property type="entry name" value="B3_DNA-bd"/>
</dbReference>
<dbReference type="PANTHER" id="PTHR31140">
    <property type="entry name" value="B3 DOMAIN-CONTAINING TRANSCRIPTION FACTOR ABI3"/>
    <property type="match status" value="1"/>
</dbReference>
<evidence type="ECO:0000256" key="3">
    <source>
        <dbReference type="ARBA" id="ARBA00023125"/>
    </source>
</evidence>
<dbReference type="PANTHER" id="PTHR31140:SF74">
    <property type="entry name" value="B3 DOMAIN-CONTAINING TRANSCRIPTION FACTOR LEC2"/>
    <property type="match status" value="1"/>
</dbReference>
<reference evidence="8 9" key="1">
    <citation type="journal article" date="2023" name="Life. Sci Alliance">
        <title>Evolutionary insights into 3D genome organization and epigenetic landscape of Vigna mungo.</title>
        <authorList>
            <person name="Junaid A."/>
            <person name="Singh B."/>
            <person name="Bhatia S."/>
        </authorList>
    </citation>
    <scope>NUCLEOTIDE SEQUENCE [LARGE SCALE GENOMIC DNA]</scope>
    <source>
        <strain evidence="8">Urdbean</strain>
    </source>
</reference>
<protein>
    <recommendedName>
        <fullName evidence="7">TF-B3 domain-containing protein</fullName>
    </recommendedName>
</protein>
<dbReference type="GO" id="GO:0005634">
    <property type="term" value="C:nucleus"/>
    <property type="evidence" value="ECO:0007669"/>
    <property type="project" value="UniProtKB-SubCell"/>
</dbReference>
<sequence>MDKFPVPFSAATTNKSIPNVSGTTSFSSNIIIPAQQNMAELTNFNFPVDKTGQVGFPEPYFGPYDQNMHFQQMNPYPLHILPRRQPNAIYAPPNSEVKTSVGPLTSKVAREKRKKVRHKSKSVAPTAPSVPTKGTKEKPGSGRGKLTANQDKTVTVFCSPDGKKLEEVFTKQLRNSDVSSLGRIVLPKRDVEAKLPPLTDKEGKDITVKDVYSEKIWTLKYKYWSNNRSRMYVLENAGDLVNHYELRLGDYITIFTDEMKNLRKQYVLARKMRNLEAPVCSSIMESSKTCETDNLNDMNRKKDVEEANKLLTSFNGGGSSSSGAKSDMNIAQHDQLSNTAGKGEPNQTTAEATPPASTTPLDGNNIPISDEDVYGGLDTIFEIENSSWF</sequence>
<dbReference type="SUPFAM" id="SSF101936">
    <property type="entry name" value="DNA-binding pseudobarrel domain"/>
    <property type="match status" value="1"/>
</dbReference>
<dbReference type="InterPro" id="IPR044800">
    <property type="entry name" value="LEC2-like"/>
</dbReference>
<evidence type="ECO:0000256" key="1">
    <source>
        <dbReference type="ARBA" id="ARBA00004123"/>
    </source>
</evidence>
<proteinExistence type="predicted"/>
<accession>A0AAQ3SBD1</accession>
<evidence type="ECO:0000256" key="6">
    <source>
        <dbReference type="SAM" id="MobiDB-lite"/>
    </source>
</evidence>
<dbReference type="CDD" id="cd10017">
    <property type="entry name" value="B3_DNA"/>
    <property type="match status" value="1"/>
</dbReference>
<evidence type="ECO:0000256" key="2">
    <source>
        <dbReference type="ARBA" id="ARBA00023015"/>
    </source>
</evidence>
<dbReference type="GO" id="GO:0003700">
    <property type="term" value="F:DNA-binding transcription factor activity"/>
    <property type="evidence" value="ECO:0007669"/>
    <property type="project" value="InterPro"/>
</dbReference>
<evidence type="ECO:0000256" key="4">
    <source>
        <dbReference type="ARBA" id="ARBA00023163"/>
    </source>
</evidence>
<dbReference type="SMART" id="SM01019">
    <property type="entry name" value="B3"/>
    <property type="match status" value="1"/>
</dbReference>
<evidence type="ECO:0000259" key="7">
    <source>
        <dbReference type="PROSITE" id="PS50863"/>
    </source>
</evidence>
<dbReference type="PROSITE" id="PS50863">
    <property type="entry name" value="B3"/>
    <property type="match status" value="1"/>
</dbReference>
<name>A0AAQ3SBD1_VIGMU</name>
<dbReference type="InterPro" id="IPR015300">
    <property type="entry name" value="DNA-bd_pseudobarrel_sf"/>
</dbReference>
<keyword evidence="5" id="KW-0539">Nucleus</keyword>